<accession>A0A1S1PCE6</accession>
<evidence type="ECO:0000313" key="1">
    <source>
        <dbReference type="EMBL" id="OHV18192.1"/>
    </source>
</evidence>
<dbReference type="AlphaFoldDB" id="A0A1S1PCE6"/>
<proteinExistence type="predicted"/>
<dbReference type="Proteomes" id="UP000180215">
    <property type="component" value="Unassembled WGS sequence"/>
</dbReference>
<reference evidence="1 2" key="1">
    <citation type="submission" date="2016-10" db="EMBL/GenBank/DDBJ databases">
        <title>Draft genome sequence of Methylobacterium extorquens CP3, a seed endophyte of Crotalaria pumila with plant growth-promoting and metal tolerance properties.</title>
        <authorList>
            <person name="Sanchez-Lopez A.S."/>
            <person name="Van Hamme J.D."/>
            <person name="Thijs S."/>
            <person name="Mcammond B.M."/>
            <person name="Stevens V."/>
            <person name="Gonzalez-Chavez M.D.C."/>
            <person name="Vangronsveld J."/>
        </authorList>
    </citation>
    <scope>NUCLEOTIDE SEQUENCE [LARGE SCALE GENOMIC DNA]</scope>
    <source>
        <strain evidence="1 2">CP3</strain>
    </source>
</reference>
<protein>
    <submittedName>
        <fullName evidence="1">Uncharacterized protein</fullName>
    </submittedName>
</protein>
<sequence>MLDRGALQDRHVTVARVLLDPFEGNLNATARAFQHLSKGSAIKHQRAGDADLLIVVLGSGQNLCNGISLANFIALQKVLTGVDEAVEVTHRGLRRGCSL</sequence>
<gene>
    <name evidence="1" type="ORF">BK022_00795</name>
</gene>
<organism evidence="1 2">
    <name type="scientific">Methylorubrum extorquens</name>
    <name type="common">Methylobacterium dichloromethanicum</name>
    <name type="synonym">Methylobacterium extorquens</name>
    <dbReference type="NCBI Taxonomy" id="408"/>
    <lineage>
        <taxon>Bacteria</taxon>
        <taxon>Pseudomonadati</taxon>
        <taxon>Pseudomonadota</taxon>
        <taxon>Alphaproteobacteria</taxon>
        <taxon>Hyphomicrobiales</taxon>
        <taxon>Methylobacteriaceae</taxon>
        <taxon>Methylorubrum</taxon>
    </lineage>
</organism>
<dbReference type="EMBL" id="MNAO01000004">
    <property type="protein sequence ID" value="OHV18192.1"/>
    <property type="molecule type" value="Genomic_DNA"/>
</dbReference>
<evidence type="ECO:0000313" key="2">
    <source>
        <dbReference type="Proteomes" id="UP000180215"/>
    </source>
</evidence>
<name>A0A1S1PCE6_METEX</name>
<comment type="caution">
    <text evidence="1">The sequence shown here is derived from an EMBL/GenBank/DDBJ whole genome shotgun (WGS) entry which is preliminary data.</text>
</comment>